<gene>
    <name evidence="8" type="ORF">BP5796_05584</name>
</gene>
<keyword evidence="6" id="KW-0472">Membrane</keyword>
<evidence type="ECO:0000256" key="4">
    <source>
        <dbReference type="ARBA" id="ARBA00023002"/>
    </source>
</evidence>
<dbReference type="GO" id="GO:0071949">
    <property type="term" value="F:FAD binding"/>
    <property type="evidence" value="ECO:0007669"/>
    <property type="project" value="InterPro"/>
</dbReference>
<evidence type="ECO:0000256" key="5">
    <source>
        <dbReference type="ARBA" id="ARBA00023033"/>
    </source>
</evidence>
<dbReference type="InterPro" id="IPR050493">
    <property type="entry name" value="FAD-dep_Monooxygenase_BioMet"/>
</dbReference>
<keyword evidence="5" id="KW-0503">Monooxygenase</keyword>
<keyword evidence="2" id="KW-0285">Flavoprotein</keyword>
<accession>A0A3D8S3P7</accession>
<organism evidence="8 9">
    <name type="scientific">Coleophoma crateriformis</name>
    <dbReference type="NCBI Taxonomy" id="565419"/>
    <lineage>
        <taxon>Eukaryota</taxon>
        <taxon>Fungi</taxon>
        <taxon>Dikarya</taxon>
        <taxon>Ascomycota</taxon>
        <taxon>Pezizomycotina</taxon>
        <taxon>Leotiomycetes</taxon>
        <taxon>Helotiales</taxon>
        <taxon>Dermateaceae</taxon>
        <taxon>Coleophoma</taxon>
    </lineage>
</organism>
<feature type="transmembrane region" description="Helical" evidence="6">
    <location>
        <begin position="20"/>
        <end position="39"/>
    </location>
</feature>
<dbReference type="InterPro" id="IPR036188">
    <property type="entry name" value="FAD/NAD-bd_sf"/>
</dbReference>
<dbReference type="PANTHER" id="PTHR13789:SF242">
    <property type="entry name" value="FAD-BINDING DOMAIN-CONTAINING PROTEIN"/>
    <property type="match status" value="1"/>
</dbReference>
<comment type="similarity">
    <text evidence="1">Belongs to the paxM FAD-dependent monooxygenase family.</text>
</comment>
<dbReference type="SUPFAM" id="SSF54373">
    <property type="entry name" value="FAD-linked reductases, C-terminal domain"/>
    <property type="match status" value="1"/>
</dbReference>
<evidence type="ECO:0000313" key="8">
    <source>
        <dbReference type="EMBL" id="RDW80886.1"/>
    </source>
</evidence>
<keyword evidence="9" id="KW-1185">Reference proteome</keyword>
<feature type="domain" description="FAD-binding" evidence="7">
    <location>
        <begin position="19"/>
        <end position="345"/>
    </location>
</feature>
<keyword evidence="6" id="KW-1133">Transmembrane helix</keyword>
<dbReference type="Gene3D" id="3.50.50.60">
    <property type="entry name" value="FAD/NAD(P)-binding domain"/>
    <property type="match status" value="1"/>
</dbReference>
<dbReference type="InterPro" id="IPR002938">
    <property type="entry name" value="FAD-bd"/>
</dbReference>
<dbReference type="GO" id="GO:0004497">
    <property type="term" value="F:monooxygenase activity"/>
    <property type="evidence" value="ECO:0007669"/>
    <property type="project" value="UniProtKB-KW"/>
</dbReference>
<evidence type="ECO:0000256" key="1">
    <source>
        <dbReference type="ARBA" id="ARBA00007992"/>
    </source>
</evidence>
<evidence type="ECO:0000256" key="6">
    <source>
        <dbReference type="SAM" id="Phobius"/>
    </source>
</evidence>
<dbReference type="OrthoDB" id="16820at2759"/>
<dbReference type="EMBL" id="PDLN01000007">
    <property type="protein sequence ID" value="RDW80886.1"/>
    <property type="molecule type" value="Genomic_DNA"/>
</dbReference>
<evidence type="ECO:0000256" key="2">
    <source>
        <dbReference type="ARBA" id="ARBA00022630"/>
    </source>
</evidence>
<dbReference type="PRINTS" id="PR00420">
    <property type="entry name" value="RNGMNOXGNASE"/>
</dbReference>
<evidence type="ECO:0000313" key="9">
    <source>
        <dbReference type="Proteomes" id="UP000256328"/>
    </source>
</evidence>
<sequence>MGDIPVFPQLHRLEGARLNIIIVGAGLGGLGAAISLLLAGHNVKIYESATRIDEIGAGIQVLPNASKILTHWGLREKLSAHSCSPAQCNLINWHGEPLTSMSFTDASQAYGSPFWDFHRSDLHRVLYERVLELGGTVEVKSRVVDCIVDATAETATVELASGAKASADLVIGADGIRSKMREVLVEHPVPPTPTGDLAYRLLLDTKELMGDADLRGFVEQEQVTYWMGPGIHVVVYLIRNGGLLNMVLLVPDDMPEGATTMEGDIEEMKALFKGWDPRIGKLLSLCKEVQKWKLCIQHELAQWTHPQGHFTLLGDAVHATLPYLASGAGMSLEDGCMLGLCLSAPRLPASRKPSAAELDYALQKYEECRKPRTSRIVARGSHQGYLYHLDDGPEQVLRDQELKRRPTREGEALVWRDPGVAPWLLGFEVLKDIEKHWPLTPPARV</sequence>
<dbReference type="SUPFAM" id="SSF51905">
    <property type="entry name" value="FAD/NAD(P)-binding domain"/>
    <property type="match status" value="1"/>
</dbReference>
<dbReference type="Pfam" id="PF01494">
    <property type="entry name" value="FAD_binding_3"/>
    <property type="match status" value="1"/>
</dbReference>
<evidence type="ECO:0000256" key="3">
    <source>
        <dbReference type="ARBA" id="ARBA00022827"/>
    </source>
</evidence>
<comment type="caution">
    <text evidence="8">The sequence shown here is derived from an EMBL/GenBank/DDBJ whole genome shotgun (WGS) entry which is preliminary data.</text>
</comment>
<keyword evidence="4" id="KW-0560">Oxidoreductase</keyword>
<dbReference type="FunFam" id="3.50.50.60:FF:000115">
    <property type="entry name" value="Salicylate hydroxylase, putative"/>
    <property type="match status" value="1"/>
</dbReference>
<evidence type="ECO:0000259" key="7">
    <source>
        <dbReference type="Pfam" id="PF01494"/>
    </source>
</evidence>
<dbReference type="AlphaFoldDB" id="A0A3D8S3P7"/>
<keyword evidence="6" id="KW-0812">Transmembrane</keyword>
<proteinExistence type="inferred from homology"/>
<reference evidence="8 9" key="1">
    <citation type="journal article" date="2018" name="IMA Fungus">
        <title>IMA Genome-F 9: Draft genome sequence of Annulohypoxylon stygium, Aspergillus mulundensis, Berkeleyomyces basicola (syn. Thielaviopsis basicola), Ceratocystis smalleyi, two Cercospora beticola strains, Coleophoma cylindrospora, Fusarium fracticaudum, Phialophora cf. hyalina, and Morchella septimelata.</title>
        <authorList>
            <person name="Wingfield B.D."/>
            <person name="Bills G.F."/>
            <person name="Dong Y."/>
            <person name="Huang W."/>
            <person name="Nel W.J."/>
            <person name="Swalarsk-Parry B.S."/>
            <person name="Vaghefi N."/>
            <person name="Wilken P.M."/>
            <person name="An Z."/>
            <person name="de Beer Z.W."/>
            <person name="De Vos L."/>
            <person name="Chen L."/>
            <person name="Duong T.A."/>
            <person name="Gao Y."/>
            <person name="Hammerbacher A."/>
            <person name="Kikkert J.R."/>
            <person name="Li Y."/>
            <person name="Li H."/>
            <person name="Li K."/>
            <person name="Li Q."/>
            <person name="Liu X."/>
            <person name="Ma X."/>
            <person name="Naidoo K."/>
            <person name="Pethybridge S.J."/>
            <person name="Sun J."/>
            <person name="Steenkamp E.T."/>
            <person name="van der Nest M.A."/>
            <person name="van Wyk S."/>
            <person name="Wingfield M.J."/>
            <person name="Xiong C."/>
            <person name="Yue Q."/>
            <person name="Zhang X."/>
        </authorList>
    </citation>
    <scope>NUCLEOTIDE SEQUENCE [LARGE SCALE GENOMIC DNA]</scope>
    <source>
        <strain evidence="8 9">BP5796</strain>
    </source>
</reference>
<name>A0A3D8S3P7_9HELO</name>
<dbReference type="Proteomes" id="UP000256328">
    <property type="component" value="Unassembled WGS sequence"/>
</dbReference>
<keyword evidence="3" id="KW-0274">FAD</keyword>
<protein>
    <submittedName>
        <fullName evidence="8">FAD binding-containing protein</fullName>
    </submittedName>
</protein>
<dbReference type="PANTHER" id="PTHR13789">
    <property type="entry name" value="MONOOXYGENASE"/>
    <property type="match status" value="1"/>
</dbReference>